<accession>D7G8N3</accession>
<feature type="region of interest" description="Disordered" evidence="9">
    <location>
        <begin position="666"/>
        <end position="707"/>
    </location>
</feature>
<protein>
    <submittedName>
        <fullName evidence="11">Calcium/ calmodulin-dependent protein kinase 1</fullName>
    </submittedName>
</protein>
<keyword evidence="3 7" id="KW-0547">Nucleotide-binding</keyword>
<evidence type="ECO:0000256" key="3">
    <source>
        <dbReference type="ARBA" id="ARBA00022741"/>
    </source>
</evidence>
<dbReference type="FunFam" id="1.10.510.10:FF:000571">
    <property type="entry name" value="Maternal embryonic leucine zipper kinase"/>
    <property type="match status" value="1"/>
</dbReference>
<feature type="compositionally biased region" description="Polar residues" evidence="9">
    <location>
        <begin position="689"/>
        <end position="699"/>
    </location>
</feature>
<feature type="binding site" evidence="7">
    <location>
        <begin position="138"/>
        <end position="140"/>
    </location>
    <ligand>
        <name>ATP</name>
        <dbReference type="ChEBI" id="CHEBI:30616"/>
    </ligand>
</feature>
<dbReference type="SUPFAM" id="SSF56112">
    <property type="entry name" value="Protein kinase-like (PK-like)"/>
    <property type="match status" value="1"/>
</dbReference>
<name>D7G8N3_ECTSI</name>
<dbReference type="Pfam" id="PF00069">
    <property type="entry name" value="Pkinase"/>
    <property type="match status" value="1"/>
</dbReference>
<evidence type="ECO:0000256" key="4">
    <source>
        <dbReference type="ARBA" id="ARBA00022777"/>
    </source>
</evidence>
<feature type="binding site" evidence="7">
    <location>
        <position position="208"/>
    </location>
    <ligand>
        <name>ATP</name>
        <dbReference type="ChEBI" id="CHEBI:30616"/>
    </ligand>
</feature>
<evidence type="ECO:0000256" key="8">
    <source>
        <dbReference type="PIRSR" id="PIRSR630616-3"/>
    </source>
</evidence>
<feature type="region of interest" description="Disordered" evidence="9">
    <location>
        <begin position="378"/>
        <end position="511"/>
    </location>
</feature>
<feature type="cross-link" description="Glycyl lysine isopeptide (Lys-Gly) (interchain with G-Cter in SUMO2)" evidence="8">
    <location>
        <position position="185"/>
    </location>
</feature>
<proteinExistence type="predicted"/>
<dbReference type="InParanoid" id="D7G8N3"/>
<dbReference type="EMBL" id="FN649760">
    <property type="protein sequence ID" value="CBJ28057.1"/>
    <property type="molecule type" value="Genomic_DNA"/>
</dbReference>
<dbReference type="GO" id="GO:0004674">
    <property type="term" value="F:protein serine/threonine kinase activity"/>
    <property type="evidence" value="ECO:0007669"/>
    <property type="project" value="UniProtKB-KW"/>
</dbReference>
<dbReference type="InterPro" id="IPR030616">
    <property type="entry name" value="Aur-like"/>
</dbReference>
<feature type="active site" description="Proton acceptor" evidence="6">
    <location>
        <position position="183"/>
    </location>
</feature>
<dbReference type="OrthoDB" id="193931at2759"/>
<dbReference type="InterPro" id="IPR008271">
    <property type="entry name" value="Ser/Thr_kinase_AS"/>
</dbReference>
<reference evidence="11 12" key="1">
    <citation type="journal article" date="2010" name="Nature">
        <title>The Ectocarpus genome and the independent evolution of multicellularity in brown algae.</title>
        <authorList>
            <person name="Cock J.M."/>
            <person name="Sterck L."/>
            <person name="Rouze P."/>
            <person name="Scornet D."/>
            <person name="Allen A.E."/>
            <person name="Amoutzias G."/>
            <person name="Anthouard V."/>
            <person name="Artiguenave F."/>
            <person name="Aury J.M."/>
            <person name="Badger J.H."/>
            <person name="Beszteri B."/>
            <person name="Billiau K."/>
            <person name="Bonnet E."/>
            <person name="Bothwell J.H."/>
            <person name="Bowler C."/>
            <person name="Boyen C."/>
            <person name="Brownlee C."/>
            <person name="Carrano C.J."/>
            <person name="Charrier B."/>
            <person name="Cho G.Y."/>
            <person name="Coelho S.M."/>
            <person name="Collen J."/>
            <person name="Corre E."/>
            <person name="Da Silva C."/>
            <person name="Delage L."/>
            <person name="Delaroque N."/>
            <person name="Dittami S.M."/>
            <person name="Doulbeau S."/>
            <person name="Elias M."/>
            <person name="Farnham G."/>
            <person name="Gachon C.M."/>
            <person name="Gschloessl B."/>
            <person name="Heesch S."/>
            <person name="Jabbari K."/>
            <person name="Jubin C."/>
            <person name="Kawai H."/>
            <person name="Kimura K."/>
            <person name="Kloareg B."/>
            <person name="Kupper F.C."/>
            <person name="Lang D."/>
            <person name="Le Bail A."/>
            <person name="Leblanc C."/>
            <person name="Lerouge P."/>
            <person name="Lohr M."/>
            <person name="Lopez P.J."/>
            <person name="Martens C."/>
            <person name="Maumus F."/>
            <person name="Michel G."/>
            <person name="Miranda-Saavedra D."/>
            <person name="Morales J."/>
            <person name="Moreau H."/>
            <person name="Motomura T."/>
            <person name="Nagasato C."/>
            <person name="Napoli C.A."/>
            <person name="Nelson D.R."/>
            <person name="Nyvall-Collen P."/>
            <person name="Peters A.F."/>
            <person name="Pommier C."/>
            <person name="Potin P."/>
            <person name="Poulain J."/>
            <person name="Quesneville H."/>
            <person name="Read B."/>
            <person name="Rensing S.A."/>
            <person name="Ritter A."/>
            <person name="Rousvoal S."/>
            <person name="Samanta M."/>
            <person name="Samson G."/>
            <person name="Schroeder D.C."/>
            <person name="Segurens B."/>
            <person name="Strittmatter M."/>
            <person name="Tonon T."/>
            <person name="Tregear J.W."/>
            <person name="Valentin K."/>
            <person name="von Dassow P."/>
            <person name="Yamagishi T."/>
            <person name="Van de Peer Y."/>
            <person name="Wincker P."/>
        </authorList>
    </citation>
    <scope>NUCLEOTIDE SEQUENCE [LARGE SCALE GENOMIC DNA]</scope>
    <source>
        <strain evidence="12">Ec32 / CCAP1310/4</strain>
    </source>
</reference>
<feature type="region of interest" description="Disordered" evidence="9">
    <location>
        <begin position="1039"/>
        <end position="1109"/>
    </location>
</feature>
<evidence type="ECO:0000313" key="11">
    <source>
        <dbReference type="EMBL" id="CBJ28057.1"/>
    </source>
</evidence>
<sequence length="1109" mass="116246">MDAVAVEHPDSPVVDTLSGIESKKHRMQTGQDSDDFSSRYELLEQVGSGASGTVWKCRLAPGNGPPKRAGGPVAGEDPVPGRIYAAKIIDLRPFKLRERFSMQRLMREVDIMRRLRHPNIIHLVEALDTPEQLVLILEYAPGVELFDAILSKASFSESEARPVFVQVARALQYMHSKSIVHRDVKPENVMIIDRTAPDGLYPEAKLLDFGLSKAIDADTGGSVARTFVGTPSYLAPEVEERKGGKGKPYGTPVDCWSLGAMLYVMLVARFPEFQVQGARKHVRMHGAAWDKVSAEAKELIRNLMAFDAGARLTVDKALRHPWLGDLAARDAPPSPLQQATAPPRNQFQGMPPLSESYEFVVSPVPAGGAKAEAAAAVGGSDSLGSQPYQQSSGGGSSSSSSNGGDGAWGGRLPIVTEQETPPAKTARKSFEFTPTGPSIRELGPDESPLGSLDYGMGDTAADGGGGVQSRNNKDVKEASNASPREHNSNGIGGGGNMNRSNSMQVDEPSKGGETAMISVHNHQGIGLTRPPPDGHVPLLQLQARITAVMETAVGTYSDCPQGAASLRRSAALCRESLRESVTLLKKIERTAAQVITLFPDLTLAVEEGEPDLARDFFATVKSWVREMYTDVNVVQAHNKANAVEVGDAMKTHAEMGMEGLRLREEELQRQQQQGGTAYMAKGERHSAHGSANTGAAQHQNQHHGDKQIDLDPETFEVVRQIQELRNHLSRTGSSQGSAAPGAATTATATAANGATASATANDGATAEASAEATAGDNSAPSATAADGSTATATAAGGNTASASDGASMAAAAAAGKSPKEIMSDEKLINLFLLMAGRGPNWPHDGPGRSTGGTGESSSGGGSGGSDGSEASGGGSGAQGVDVDGVAGLTAKMSIDDGADAPSGQEAEMPPPPPRQWVGAGAGAGEQGGGEHGAWGGGMQLARVHDDTCYSEVKQALQMLQEVDSVLEQLALFWANSEVIFDVLLRKGDLVEKFVAFANKPRLLQRFRERLADYKRFWEGVQSVCNKYVCGHHKCGGLQGASTPKGAARPRSDSMGADAGATAYDGSYNASSNRTDSNASSVGAQSEAEPSKQGLGDGGGWGNVDMGFAR</sequence>
<feature type="compositionally biased region" description="Gly residues" evidence="9">
    <location>
        <begin position="848"/>
        <end position="877"/>
    </location>
</feature>
<dbReference type="SMART" id="SM00220">
    <property type="entry name" value="S_TKc"/>
    <property type="match status" value="1"/>
</dbReference>
<dbReference type="PROSITE" id="PS00108">
    <property type="entry name" value="PROTEIN_KINASE_ST"/>
    <property type="match status" value="1"/>
</dbReference>
<feature type="region of interest" description="Disordered" evidence="9">
    <location>
        <begin position="727"/>
        <end position="746"/>
    </location>
</feature>
<dbReference type="PROSITE" id="PS50011">
    <property type="entry name" value="PROTEIN_KINASE_DOM"/>
    <property type="match status" value="1"/>
</dbReference>
<feature type="compositionally biased region" description="Polar residues" evidence="9">
    <location>
        <begin position="1067"/>
        <end position="1083"/>
    </location>
</feature>
<feature type="domain" description="Protein kinase" evidence="10">
    <location>
        <begin position="40"/>
        <end position="323"/>
    </location>
</feature>
<dbReference type="AlphaFoldDB" id="D7G8N3"/>
<dbReference type="Proteomes" id="UP000002630">
    <property type="component" value="Unassembled WGS sequence"/>
</dbReference>
<dbReference type="GO" id="GO:0005524">
    <property type="term" value="F:ATP binding"/>
    <property type="evidence" value="ECO:0007669"/>
    <property type="project" value="UniProtKB-KW"/>
</dbReference>
<feature type="compositionally biased region" description="Basic and acidic residues" evidence="9">
    <location>
        <begin position="471"/>
        <end position="487"/>
    </location>
</feature>
<feature type="region of interest" description="Disordered" evidence="9">
    <location>
        <begin position="762"/>
        <end position="803"/>
    </location>
</feature>
<feature type="compositionally biased region" description="Low complexity" evidence="9">
    <location>
        <begin position="878"/>
        <end position="887"/>
    </location>
</feature>
<evidence type="ECO:0000256" key="2">
    <source>
        <dbReference type="ARBA" id="ARBA00022679"/>
    </source>
</evidence>
<dbReference type="Gene3D" id="1.10.510.10">
    <property type="entry name" value="Transferase(Phosphotransferase) domain 1"/>
    <property type="match status" value="1"/>
</dbReference>
<evidence type="ECO:0000256" key="7">
    <source>
        <dbReference type="PIRSR" id="PIRSR630616-2"/>
    </source>
</evidence>
<keyword evidence="1" id="KW-0723">Serine/threonine-protein kinase</keyword>
<dbReference type="eggNOG" id="KOG0032">
    <property type="taxonomic scope" value="Eukaryota"/>
</dbReference>
<feature type="region of interest" description="Disordered" evidence="9">
    <location>
        <begin position="329"/>
        <end position="351"/>
    </location>
</feature>
<feature type="compositionally biased region" description="Polar residues" evidence="9">
    <location>
        <begin position="336"/>
        <end position="348"/>
    </location>
</feature>
<keyword evidence="2" id="KW-0808">Transferase</keyword>
<organism evidence="11 12">
    <name type="scientific">Ectocarpus siliculosus</name>
    <name type="common">Brown alga</name>
    <name type="synonym">Conferva siliculosa</name>
    <dbReference type="NCBI Taxonomy" id="2880"/>
    <lineage>
        <taxon>Eukaryota</taxon>
        <taxon>Sar</taxon>
        <taxon>Stramenopiles</taxon>
        <taxon>Ochrophyta</taxon>
        <taxon>PX clade</taxon>
        <taxon>Phaeophyceae</taxon>
        <taxon>Ectocarpales</taxon>
        <taxon>Ectocarpaceae</taxon>
        <taxon>Ectocarpus</taxon>
    </lineage>
</organism>
<evidence type="ECO:0000256" key="5">
    <source>
        <dbReference type="ARBA" id="ARBA00022840"/>
    </source>
</evidence>
<evidence type="ECO:0000313" key="12">
    <source>
        <dbReference type="Proteomes" id="UP000002630"/>
    </source>
</evidence>
<evidence type="ECO:0000256" key="1">
    <source>
        <dbReference type="ARBA" id="ARBA00022527"/>
    </source>
</evidence>
<evidence type="ECO:0000259" key="10">
    <source>
        <dbReference type="PROSITE" id="PS50011"/>
    </source>
</evidence>
<feature type="binding site" evidence="7">
    <location>
        <begin position="187"/>
        <end position="188"/>
    </location>
    <ligand>
        <name>ATP</name>
        <dbReference type="ChEBI" id="CHEBI:30616"/>
    </ligand>
</feature>
<dbReference type="InterPro" id="IPR011009">
    <property type="entry name" value="Kinase-like_dom_sf"/>
</dbReference>
<keyword evidence="4 11" id="KW-0418">Kinase</keyword>
<evidence type="ECO:0000256" key="6">
    <source>
        <dbReference type="PIRSR" id="PIRSR630616-1"/>
    </source>
</evidence>
<feature type="region of interest" description="Disordered" evidence="9">
    <location>
        <begin position="839"/>
        <end position="933"/>
    </location>
</feature>
<feature type="compositionally biased region" description="Gly residues" evidence="9">
    <location>
        <begin position="919"/>
        <end position="933"/>
    </location>
</feature>
<gene>
    <name evidence="11" type="ORF">Esi_0091_0010</name>
</gene>
<keyword evidence="12" id="KW-1185">Reference proteome</keyword>
<dbReference type="STRING" id="2880.D7G8N3"/>
<dbReference type="PANTHER" id="PTHR24350">
    <property type="entry name" value="SERINE/THREONINE-PROTEIN KINASE IAL-RELATED"/>
    <property type="match status" value="1"/>
</dbReference>
<evidence type="ECO:0000256" key="9">
    <source>
        <dbReference type="SAM" id="MobiDB-lite"/>
    </source>
</evidence>
<keyword evidence="5 7" id="KW-0067">ATP-binding</keyword>
<dbReference type="InterPro" id="IPR000719">
    <property type="entry name" value="Prot_kinase_dom"/>
</dbReference>
<feature type="compositionally biased region" description="Low complexity" evidence="9">
    <location>
        <begin position="731"/>
        <end position="746"/>
    </location>
</feature>
<feature type="compositionally biased region" description="Low complexity" evidence="9">
    <location>
        <begin position="378"/>
        <end position="402"/>
    </location>
</feature>